<organism evidence="9 10">
    <name type="scientific">Psychromicrobium lacuslunae</name>
    <dbReference type="NCBI Taxonomy" id="1618207"/>
    <lineage>
        <taxon>Bacteria</taxon>
        <taxon>Bacillati</taxon>
        <taxon>Actinomycetota</taxon>
        <taxon>Actinomycetes</taxon>
        <taxon>Micrococcales</taxon>
        <taxon>Micrococcaceae</taxon>
        <taxon>Psychromicrobium</taxon>
    </lineage>
</organism>
<feature type="transmembrane region" description="Helical" evidence="7">
    <location>
        <begin position="104"/>
        <end position="124"/>
    </location>
</feature>
<dbReference type="Pfam" id="PF00528">
    <property type="entry name" value="BPD_transp_1"/>
    <property type="match status" value="1"/>
</dbReference>
<evidence type="ECO:0000256" key="4">
    <source>
        <dbReference type="ARBA" id="ARBA00022692"/>
    </source>
</evidence>
<evidence type="ECO:0000256" key="7">
    <source>
        <dbReference type="RuleBase" id="RU363032"/>
    </source>
</evidence>
<dbReference type="AlphaFoldDB" id="A0A0D4C020"/>
<keyword evidence="5 7" id="KW-1133">Transmembrane helix</keyword>
<evidence type="ECO:0000313" key="10">
    <source>
        <dbReference type="Proteomes" id="UP000061839"/>
    </source>
</evidence>
<dbReference type="InterPro" id="IPR000515">
    <property type="entry name" value="MetI-like"/>
</dbReference>
<dbReference type="PANTHER" id="PTHR30193">
    <property type="entry name" value="ABC TRANSPORTER PERMEASE PROTEIN"/>
    <property type="match status" value="1"/>
</dbReference>
<dbReference type="KEGG" id="ari:UM93_09895"/>
<feature type="transmembrane region" description="Helical" evidence="7">
    <location>
        <begin position="208"/>
        <end position="227"/>
    </location>
</feature>
<evidence type="ECO:0000256" key="2">
    <source>
        <dbReference type="ARBA" id="ARBA00022448"/>
    </source>
</evidence>
<evidence type="ECO:0000313" key="9">
    <source>
        <dbReference type="EMBL" id="AJT41750.1"/>
    </source>
</evidence>
<dbReference type="EMBL" id="CP011005">
    <property type="protein sequence ID" value="AJT41750.1"/>
    <property type="molecule type" value="Genomic_DNA"/>
</dbReference>
<accession>A0A0D4C020</accession>
<keyword evidence="2 7" id="KW-0813">Transport</keyword>
<gene>
    <name evidence="9" type="ORF">UM93_09895</name>
</gene>
<feature type="transmembrane region" description="Helical" evidence="7">
    <location>
        <begin position="262"/>
        <end position="284"/>
    </location>
</feature>
<evidence type="ECO:0000259" key="8">
    <source>
        <dbReference type="PROSITE" id="PS50928"/>
    </source>
</evidence>
<comment type="similarity">
    <text evidence="7">Belongs to the binding-protein-dependent transport system permease family.</text>
</comment>
<sequence length="291" mass="31993">MRSHRWFTPWLLVAPALLWLGAFSFWPAINTVRMSFTNAKPLGGTEQWVGLRNYTNLFSDPQVANALLNSVVYMAVCLPLLTLLPLGIAVLVEKKIPGITFFRTSFYLPVIASAVVVALLWNLVLDEGGVVNNIVQSLKWVQGPIPFLTDRWLVVFSSISLTVWKGLGYYMVIYIAALGNVSKDLHEAAAIDGAGAWRRFWSVTVPGVRGAMILVAIMICVSALRIFTEPYFLTGTTGGPGGFASSFVMIIQQYARGLLGNLGYASALSVVLFFICLIPMLILARQNRKES</sequence>
<dbReference type="Proteomes" id="UP000061839">
    <property type="component" value="Chromosome"/>
</dbReference>
<dbReference type="GO" id="GO:0055085">
    <property type="term" value="P:transmembrane transport"/>
    <property type="evidence" value="ECO:0007669"/>
    <property type="project" value="InterPro"/>
</dbReference>
<dbReference type="Gene3D" id="1.10.3720.10">
    <property type="entry name" value="MetI-like"/>
    <property type="match status" value="1"/>
</dbReference>
<dbReference type="PATRIC" id="fig|1618207.4.peg.2009"/>
<protein>
    <submittedName>
        <fullName evidence="9">ABC transporter permease</fullName>
    </submittedName>
</protein>
<proteinExistence type="inferred from homology"/>
<dbReference type="PANTHER" id="PTHR30193:SF44">
    <property type="entry name" value="LACTOSE TRANSPORT SYSTEM PERMEASE PROTEIN LACF"/>
    <property type="match status" value="1"/>
</dbReference>
<dbReference type="RefSeq" id="WP_045075326.1">
    <property type="nucleotide sequence ID" value="NZ_CP011005.1"/>
</dbReference>
<dbReference type="InterPro" id="IPR051393">
    <property type="entry name" value="ABC_transporter_permease"/>
</dbReference>
<evidence type="ECO:0000256" key="6">
    <source>
        <dbReference type="ARBA" id="ARBA00023136"/>
    </source>
</evidence>
<dbReference type="SUPFAM" id="SSF160964">
    <property type="entry name" value="MalF N-terminal region-like"/>
    <property type="match status" value="1"/>
</dbReference>
<feature type="domain" description="ABC transmembrane type-1" evidence="8">
    <location>
        <begin position="67"/>
        <end position="283"/>
    </location>
</feature>
<feature type="transmembrane region" description="Helical" evidence="7">
    <location>
        <begin position="71"/>
        <end position="92"/>
    </location>
</feature>
<keyword evidence="4 7" id="KW-0812">Transmembrane</keyword>
<evidence type="ECO:0000256" key="5">
    <source>
        <dbReference type="ARBA" id="ARBA00022989"/>
    </source>
</evidence>
<feature type="transmembrane region" description="Helical" evidence="7">
    <location>
        <begin position="152"/>
        <end position="177"/>
    </location>
</feature>
<dbReference type="HOGENOM" id="CLU_016047_0_2_11"/>
<keyword evidence="3" id="KW-1003">Cell membrane</keyword>
<keyword evidence="10" id="KW-1185">Reference proteome</keyword>
<keyword evidence="6 7" id="KW-0472">Membrane</keyword>
<comment type="subcellular location">
    <subcellularLocation>
        <location evidence="1 7">Cell membrane</location>
        <topology evidence="1 7">Multi-pass membrane protein</topology>
    </subcellularLocation>
</comment>
<dbReference type="PROSITE" id="PS50928">
    <property type="entry name" value="ABC_TM1"/>
    <property type="match status" value="1"/>
</dbReference>
<dbReference type="SUPFAM" id="SSF161098">
    <property type="entry name" value="MetI-like"/>
    <property type="match status" value="1"/>
</dbReference>
<dbReference type="InterPro" id="IPR035906">
    <property type="entry name" value="MetI-like_sf"/>
</dbReference>
<dbReference type="GO" id="GO:0005886">
    <property type="term" value="C:plasma membrane"/>
    <property type="evidence" value="ECO:0007669"/>
    <property type="project" value="UniProtKB-SubCell"/>
</dbReference>
<evidence type="ECO:0000256" key="3">
    <source>
        <dbReference type="ARBA" id="ARBA00022475"/>
    </source>
</evidence>
<name>A0A0D4C020_9MICC</name>
<evidence type="ECO:0000256" key="1">
    <source>
        <dbReference type="ARBA" id="ARBA00004651"/>
    </source>
</evidence>
<dbReference type="OrthoDB" id="3362513at2"/>
<dbReference type="CDD" id="cd06261">
    <property type="entry name" value="TM_PBP2"/>
    <property type="match status" value="1"/>
</dbReference>
<reference evidence="9 10" key="1">
    <citation type="journal article" date="2015" name="Genome Announc.">
        <title>Complete Genome Sequencing of Protease-Producing Novel Arthrobacter sp. Strain IHBB 11108 Using PacBio Single-Molecule Real-Time Sequencing Technology.</title>
        <authorList>
            <person name="Kiran S."/>
            <person name="Swarnkar M.K."/>
            <person name="Pal M."/>
            <person name="Thakur R."/>
            <person name="Tewari R."/>
            <person name="Singh A.K."/>
            <person name="Gulati A."/>
        </authorList>
    </citation>
    <scope>NUCLEOTIDE SEQUENCE [LARGE SCALE GENOMIC DNA]</scope>
    <source>
        <strain evidence="9 10">IHBB 11108</strain>
    </source>
</reference>
<dbReference type="STRING" id="1618207.UM93_09895"/>